<evidence type="ECO:0000256" key="1">
    <source>
        <dbReference type="ARBA" id="ARBA00007092"/>
    </source>
</evidence>
<feature type="binding site" evidence="5">
    <location>
        <position position="150"/>
    </location>
    <ligand>
        <name>Mg(2+)</name>
        <dbReference type="ChEBI" id="CHEBI:18420"/>
        <label>1</label>
    </ligand>
</feature>
<dbReference type="InterPro" id="IPR036691">
    <property type="entry name" value="Endo/exonu/phosph_ase_sf"/>
</dbReference>
<evidence type="ECO:0000313" key="8">
    <source>
        <dbReference type="EMBL" id="HHI88355.1"/>
    </source>
</evidence>
<feature type="binding site" evidence="5">
    <location>
        <position position="7"/>
    </location>
    <ligand>
        <name>Mg(2+)</name>
        <dbReference type="ChEBI" id="CHEBI:18420"/>
        <label>1</label>
    </ligand>
</feature>
<evidence type="ECO:0000256" key="5">
    <source>
        <dbReference type="PIRSR" id="PIRSR604808-2"/>
    </source>
</evidence>
<keyword evidence="3" id="KW-0378">Hydrolase</keyword>
<gene>
    <name evidence="8" type="ORF">ENK01_00245</name>
</gene>
<dbReference type="PANTHER" id="PTHR43250:SF2">
    <property type="entry name" value="EXODEOXYRIBONUCLEASE III"/>
    <property type="match status" value="1"/>
</dbReference>
<feature type="binding site" evidence="5">
    <location>
        <position position="152"/>
    </location>
    <ligand>
        <name>Mg(2+)</name>
        <dbReference type="ChEBI" id="CHEBI:18420"/>
        <label>1</label>
    </ligand>
</feature>
<comment type="similarity">
    <text evidence="1">Belongs to the DNA repair enzymes AP/ExoA family.</text>
</comment>
<keyword evidence="4 5" id="KW-0460">Magnesium</keyword>
<organism evidence="8">
    <name type="scientific">Hellea balneolensis</name>
    <dbReference type="NCBI Taxonomy" id="287478"/>
    <lineage>
        <taxon>Bacteria</taxon>
        <taxon>Pseudomonadati</taxon>
        <taxon>Pseudomonadota</taxon>
        <taxon>Alphaproteobacteria</taxon>
        <taxon>Maricaulales</taxon>
        <taxon>Robiginitomaculaceae</taxon>
        <taxon>Hellea</taxon>
    </lineage>
</organism>
<accession>A0A7V5NWD2</accession>
<dbReference type="PROSITE" id="PS51435">
    <property type="entry name" value="AP_NUCLEASE_F1_4"/>
    <property type="match status" value="1"/>
</dbReference>
<evidence type="ECO:0000256" key="4">
    <source>
        <dbReference type="ARBA" id="ARBA00022842"/>
    </source>
</evidence>
<feature type="site" description="Transition state stabilizer" evidence="6">
    <location>
        <position position="152"/>
    </location>
</feature>
<dbReference type="InterPro" id="IPR037493">
    <property type="entry name" value="ExoIII-like"/>
</dbReference>
<feature type="non-terminal residue" evidence="8">
    <location>
        <position position="181"/>
    </location>
</feature>
<comment type="cofactor">
    <cofactor evidence="5">
        <name>Mg(2+)</name>
        <dbReference type="ChEBI" id="CHEBI:18420"/>
    </cofactor>
    <cofactor evidence="5">
        <name>Mn(2+)</name>
        <dbReference type="ChEBI" id="CHEBI:29035"/>
    </cofactor>
    <text evidence="5">Probably binds two magnesium or manganese ions per subunit.</text>
</comment>
<evidence type="ECO:0000256" key="2">
    <source>
        <dbReference type="ARBA" id="ARBA00022723"/>
    </source>
</evidence>
<comment type="caution">
    <text evidence="8">The sequence shown here is derived from an EMBL/GenBank/DDBJ whole genome shotgun (WGS) entry which is preliminary data.</text>
</comment>
<dbReference type="Proteomes" id="UP000885806">
    <property type="component" value="Unassembled WGS sequence"/>
</dbReference>
<dbReference type="Gene3D" id="3.60.10.10">
    <property type="entry name" value="Endonuclease/exonuclease/phosphatase"/>
    <property type="match status" value="1"/>
</dbReference>
<feature type="binding site" evidence="5">
    <location>
        <position position="34"/>
    </location>
    <ligand>
        <name>Mg(2+)</name>
        <dbReference type="ChEBI" id="CHEBI:18420"/>
        <label>1</label>
    </ligand>
</feature>
<dbReference type="PANTHER" id="PTHR43250">
    <property type="entry name" value="EXODEOXYRIBONUCLEASE III"/>
    <property type="match status" value="1"/>
</dbReference>
<dbReference type="GO" id="GO:0008311">
    <property type="term" value="F:double-stranded DNA 3'-5' DNA exonuclease activity"/>
    <property type="evidence" value="ECO:0007669"/>
    <property type="project" value="InterPro"/>
</dbReference>
<dbReference type="NCBIfam" id="TIGR00633">
    <property type="entry name" value="xth"/>
    <property type="match status" value="1"/>
</dbReference>
<keyword evidence="5" id="KW-0464">Manganese</keyword>
<sequence length="181" mass="20317">MDIASFNVNSIRARLKNVTDWLKEKSPDIACLQEIKVVDEAFPHEAFEDLGYNVAVHGQKSYNGVAVLSKFPFEEINKGLEGDEGDDQARYLEVVVCGKDKPVRVASLYLPNGNPAPGPKYDYKLAWMERLYNHAKHLLTYEEPLVLAGDYNVIPSADDVWDAALWAGDALFLPQTRAAYR</sequence>
<dbReference type="InterPro" id="IPR004808">
    <property type="entry name" value="AP_endonuc_1"/>
</dbReference>
<dbReference type="GO" id="GO:0046872">
    <property type="term" value="F:metal ion binding"/>
    <property type="evidence" value="ECO:0007669"/>
    <property type="project" value="UniProtKB-KW"/>
</dbReference>
<name>A0A7V5NWD2_9PROT</name>
<dbReference type="AlphaFoldDB" id="A0A7V5NWD2"/>
<reference evidence="8" key="1">
    <citation type="journal article" date="2020" name="mSystems">
        <title>Genome- and Community-Level Interaction Insights into Carbon Utilization and Element Cycling Functions of Hydrothermarchaeota in Hydrothermal Sediment.</title>
        <authorList>
            <person name="Zhou Z."/>
            <person name="Liu Y."/>
            <person name="Xu W."/>
            <person name="Pan J."/>
            <person name="Luo Z.H."/>
            <person name="Li M."/>
        </authorList>
    </citation>
    <scope>NUCLEOTIDE SEQUENCE [LARGE SCALE GENOMIC DNA]</scope>
    <source>
        <strain evidence="8">HyVt-538</strain>
    </source>
</reference>
<feature type="domain" description="Endonuclease/exonuclease/phosphatase" evidence="7">
    <location>
        <begin position="4"/>
        <end position="164"/>
    </location>
</feature>
<dbReference type="GO" id="GO:0006281">
    <property type="term" value="P:DNA repair"/>
    <property type="evidence" value="ECO:0007669"/>
    <property type="project" value="InterPro"/>
</dbReference>
<keyword evidence="2 5" id="KW-0479">Metal-binding</keyword>
<protein>
    <submittedName>
        <fullName evidence="8">Exodeoxyribonuclease III</fullName>
    </submittedName>
</protein>
<dbReference type="EMBL" id="DROP01000017">
    <property type="protein sequence ID" value="HHI88355.1"/>
    <property type="molecule type" value="Genomic_DNA"/>
</dbReference>
<proteinExistence type="inferred from homology"/>
<dbReference type="InterPro" id="IPR005135">
    <property type="entry name" value="Endo/exonuclease/phosphatase"/>
</dbReference>
<evidence type="ECO:0000256" key="6">
    <source>
        <dbReference type="PIRSR" id="PIRSR604808-3"/>
    </source>
</evidence>
<evidence type="ECO:0000256" key="3">
    <source>
        <dbReference type="ARBA" id="ARBA00022801"/>
    </source>
</evidence>
<dbReference type="Pfam" id="PF03372">
    <property type="entry name" value="Exo_endo_phos"/>
    <property type="match status" value="1"/>
</dbReference>
<dbReference type="SUPFAM" id="SSF56219">
    <property type="entry name" value="DNase I-like"/>
    <property type="match status" value="1"/>
</dbReference>
<evidence type="ECO:0000259" key="7">
    <source>
        <dbReference type="Pfam" id="PF03372"/>
    </source>
</evidence>